<keyword evidence="13" id="KW-0624">Polysaccharide degradation</keyword>
<dbReference type="EC" id="3.2.1.21" evidence="5"/>
<dbReference type="PANTHER" id="PTHR42715">
    <property type="entry name" value="BETA-GLUCOSIDASE"/>
    <property type="match status" value="1"/>
</dbReference>
<evidence type="ECO:0000256" key="3">
    <source>
        <dbReference type="ARBA" id="ARBA00004987"/>
    </source>
</evidence>
<evidence type="ECO:0000256" key="1">
    <source>
        <dbReference type="ARBA" id="ARBA00000448"/>
    </source>
</evidence>
<evidence type="ECO:0000256" key="6">
    <source>
        <dbReference type="ARBA" id="ARBA00022525"/>
    </source>
</evidence>
<dbReference type="InterPro" id="IPR017853">
    <property type="entry name" value="GH"/>
</dbReference>
<gene>
    <name evidence="16" type="ORF">BCR34DRAFT_606226</name>
</gene>
<dbReference type="SUPFAM" id="SSF52279">
    <property type="entry name" value="Beta-D-glucan exohydrolase, C-terminal domain"/>
    <property type="match status" value="1"/>
</dbReference>
<comment type="similarity">
    <text evidence="4">Belongs to the glycosyl hydrolase 3 family.</text>
</comment>
<protein>
    <recommendedName>
        <fullName evidence="5">beta-glucosidase</fullName>
        <ecNumber evidence="5">3.2.1.21</ecNumber>
    </recommendedName>
</protein>
<dbReference type="InterPro" id="IPR026891">
    <property type="entry name" value="Fn3-like"/>
</dbReference>
<dbReference type="GO" id="GO:0030245">
    <property type="term" value="P:cellulose catabolic process"/>
    <property type="evidence" value="ECO:0007669"/>
    <property type="project" value="UniProtKB-KW"/>
</dbReference>
<dbReference type="GO" id="GO:0008422">
    <property type="term" value="F:beta-glucosidase activity"/>
    <property type="evidence" value="ECO:0007669"/>
    <property type="project" value="UniProtKB-EC"/>
</dbReference>
<sequence length="740" mass="78187">MRGYIISLLAAASVSRAATLPVQEPKVEKRAVGDWASAYSKANTALGKLSISDKISIVTGTGWQAGNCVGNTKAVGSIGYPSLCLQDGPLGVRYVNGVTAFPAGVQAAATWDIDLIRERGSFLGAEAKQLGIHVQLGPVAGPLGKFATGGRNWEGFSPDPYLTGIAMAETIEGMQEAGVQACAKHFILNEQEKNRDTMSSSQTPDRVLHELYLWPFADAVKANVASFMCSYNKINGTYACENGNIMNKILKEELGFQGYVMSDWNAQHTTTGSANAGMDMTMPGSDFNKKNVLWGPALQSAVQGGQVAQSRLDDMAKRILAAWYLVGQDKGYPSASFNSWKIGTQNVQGNHKTNARAIARDGIVLLKNTGGALPLQKPKSLAVIGSDAVVAPKGANACADRGCNDGTLAMGWGSGTAEFPYLIAPLDAIKSQAQKDGTTVTTSTNDNTGQGASAAQNAEYALVFINADSGEGYITVEKNAGDRNDLNPWHNGNDLVKAVAAVNKKTIVVIHSVGPLILEPYIDNENVVAVVWAGLPGQESGNGLADILYGSTSPSGKLPYTIAKQASDYGTNVAGGDDNSWDLFIDYRKFDQNKITPRFEFGFGLSYTNFTYSDISITGTPTSGPATGAKAPGGSKDLWDTVATVTAKITNSGGVAGAEVPQLYIGLPSSSPQSPPKQLRGFDKLKLEAGASGTATFALRRRDLSYWDSGRQQWVVPTGDFTVSVGASSRDIRLTGKITV</sequence>
<dbReference type="OrthoDB" id="434at2759"/>
<feature type="domain" description="Fibronectin type III-like" evidence="15">
    <location>
        <begin position="659"/>
        <end position="729"/>
    </location>
</feature>
<evidence type="ECO:0000259" key="15">
    <source>
        <dbReference type="SMART" id="SM01217"/>
    </source>
</evidence>
<keyword evidence="10" id="KW-0325">Glycoprotein</keyword>
<keyword evidence="11" id="KW-0119">Carbohydrate metabolism</keyword>
<dbReference type="InterPro" id="IPR050288">
    <property type="entry name" value="Cellulose_deg_GH3"/>
</dbReference>
<evidence type="ECO:0000256" key="2">
    <source>
        <dbReference type="ARBA" id="ARBA00004613"/>
    </source>
</evidence>
<dbReference type="SUPFAM" id="SSF51445">
    <property type="entry name" value="(Trans)glycosidases"/>
    <property type="match status" value="1"/>
</dbReference>
<feature type="chain" id="PRO_5012666121" description="beta-glucosidase" evidence="14">
    <location>
        <begin position="18"/>
        <end position="740"/>
    </location>
</feature>
<dbReference type="Pfam" id="PF01915">
    <property type="entry name" value="Glyco_hydro_3_C"/>
    <property type="match status" value="1"/>
</dbReference>
<dbReference type="FunFam" id="3.20.20.300:FF:000002">
    <property type="entry name" value="Probable beta-glucosidase"/>
    <property type="match status" value="1"/>
</dbReference>
<keyword evidence="6" id="KW-0964">Secreted</keyword>
<dbReference type="PRINTS" id="PR00133">
    <property type="entry name" value="GLHYDRLASE3"/>
</dbReference>
<comment type="pathway">
    <text evidence="3">Glycan metabolism; cellulose degradation.</text>
</comment>
<proteinExistence type="inferred from homology"/>
<keyword evidence="9" id="KW-0136">Cellulose degradation</keyword>
<evidence type="ECO:0000256" key="11">
    <source>
        <dbReference type="ARBA" id="ARBA00023277"/>
    </source>
</evidence>
<dbReference type="FunFam" id="2.60.40.10:FF:000757">
    <property type="entry name" value="Beta-glucosidase G"/>
    <property type="match status" value="1"/>
</dbReference>
<evidence type="ECO:0000256" key="14">
    <source>
        <dbReference type="SAM" id="SignalP"/>
    </source>
</evidence>
<evidence type="ECO:0000256" key="8">
    <source>
        <dbReference type="ARBA" id="ARBA00022801"/>
    </source>
</evidence>
<keyword evidence="8 16" id="KW-0378">Hydrolase</keyword>
<dbReference type="STRING" id="1231657.A0A1Y1YR94"/>
<organism evidence="16 17">
    <name type="scientific">Clohesyomyces aquaticus</name>
    <dbReference type="NCBI Taxonomy" id="1231657"/>
    <lineage>
        <taxon>Eukaryota</taxon>
        <taxon>Fungi</taxon>
        <taxon>Dikarya</taxon>
        <taxon>Ascomycota</taxon>
        <taxon>Pezizomycotina</taxon>
        <taxon>Dothideomycetes</taxon>
        <taxon>Pleosporomycetidae</taxon>
        <taxon>Pleosporales</taxon>
        <taxon>Lindgomycetaceae</taxon>
        <taxon>Clohesyomyces</taxon>
    </lineage>
</organism>
<dbReference type="Gene3D" id="3.20.20.300">
    <property type="entry name" value="Glycoside hydrolase, family 3, N-terminal domain"/>
    <property type="match status" value="1"/>
</dbReference>
<evidence type="ECO:0000256" key="4">
    <source>
        <dbReference type="ARBA" id="ARBA00005336"/>
    </source>
</evidence>
<comment type="subcellular location">
    <subcellularLocation>
        <location evidence="2">Secreted</location>
    </subcellularLocation>
</comment>
<dbReference type="EMBL" id="MCFA01000182">
    <property type="protein sequence ID" value="ORY00543.1"/>
    <property type="molecule type" value="Genomic_DNA"/>
</dbReference>
<dbReference type="AlphaFoldDB" id="A0A1Y1YR94"/>
<dbReference type="GO" id="GO:0005576">
    <property type="term" value="C:extracellular region"/>
    <property type="evidence" value="ECO:0007669"/>
    <property type="project" value="UniProtKB-SubCell"/>
</dbReference>
<evidence type="ECO:0000256" key="5">
    <source>
        <dbReference type="ARBA" id="ARBA00012744"/>
    </source>
</evidence>
<dbReference type="Pfam" id="PF14310">
    <property type="entry name" value="Fn3-like"/>
    <property type="match status" value="1"/>
</dbReference>
<dbReference type="Gene3D" id="2.60.40.10">
    <property type="entry name" value="Immunoglobulins"/>
    <property type="match status" value="1"/>
</dbReference>
<dbReference type="InterPro" id="IPR013783">
    <property type="entry name" value="Ig-like_fold"/>
</dbReference>
<feature type="signal peptide" evidence="14">
    <location>
        <begin position="1"/>
        <end position="17"/>
    </location>
</feature>
<dbReference type="InterPro" id="IPR002772">
    <property type="entry name" value="Glyco_hydro_3_C"/>
</dbReference>
<dbReference type="FunFam" id="3.40.50.1700:FF:000003">
    <property type="entry name" value="Probable beta-glucosidase"/>
    <property type="match status" value="1"/>
</dbReference>
<dbReference type="PANTHER" id="PTHR42715:SF28">
    <property type="entry name" value="BETA-GLUCOSIDASE L-RELATED"/>
    <property type="match status" value="1"/>
</dbReference>
<name>A0A1Y1YR94_9PLEO</name>
<comment type="caution">
    <text evidence="16">The sequence shown here is derived from an EMBL/GenBank/DDBJ whole genome shotgun (WGS) entry which is preliminary data.</text>
</comment>
<dbReference type="SMART" id="SM01217">
    <property type="entry name" value="Fn3_like"/>
    <property type="match status" value="1"/>
</dbReference>
<dbReference type="Gene3D" id="3.40.50.1700">
    <property type="entry name" value="Glycoside hydrolase family 3 C-terminal domain"/>
    <property type="match status" value="1"/>
</dbReference>
<dbReference type="InterPro" id="IPR036881">
    <property type="entry name" value="Glyco_hydro_3_C_sf"/>
</dbReference>
<accession>A0A1Y1YR94</accession>
<evidence type="ECO:0000313" key="17">
    <source>
        <dbReference type="Proteomes" id="UP000193144"/>
    </source>
</evidence>
<evidence type="ECO:0000256" key="13">
    <source>
        <dbReference type="ARBA" id="ARBA00023326"/>
    </source>
</evidence>
<dbReference type="Proteomes" id="UP000193144">
    <property type="component" value="Unassembled WGS sequence"/>
</dbReference>
<reference evidence="16 17" key="1">
    <citation type="submission" date="2016-07" db="EMBL/GenBank/DDBJ databases">
        <title>Pervasive Adenine N6-methylation of Active Genes in Fungi.</title>
        <authorList>
            <consortium name="DOE Joint Genome Institute"/>
            <person name="Mondo S.J."/>
            <person name="Dannebaum R.O."/>
            <person name="Kuo R.C."/>
            <person name="Labutti K."/>
            <person name="Haridas S."/>
            <person name="Kuo A."/>
            <person name="Salamov A."/>
            <person name="Ahrendt S.R."/>
            <person name="Lipzen A."/>
            <person name="Sullivan W."/>
            <person name="Andreopoulos W.B."/>
            <person name="Clum A."/>
            <person name="Lindquist E."/>
            <person name="Daum C."/>
            <person name="Ramamoorthy G.K."/>
            <person name="Gryganskyi A."/>
            <person name="Culley D."/>
            <person name="Magnuson J.K."/>
            <person name="James T.Y."/>
            <person name="O'Malley M.A."/>
            <person name="Stajich J.E."/>
            <person name="Spatafora J.W."/>
            <person name="Visel A."/>
            <person name="Grigoriev I.V."/>
        </authorList>
    </citation>
    <scope>NUCLEOTIDE SEQUENCE [LARGE SCALE GENOMIC DNA]</scope>
    <source>
        <strain evidence="16 17">CBS 115471</strain>
    </source>
</reference>
<evidence type="ECO:0000256" key="9">
    <source>
        <dbReference type="ARBA" id="ARBA00023001"/>
    </source>
</evidence>
<comment type="catalytic activity">
    <reaction evidence="1">
        <text>Hydrolysis of terminal, non-reducing beta-D-glucosyl residues with release of beta-D-glucose.</text>
        <dbReference type="EC" id="3.2.1.21"/>
    </reaction>
</comment>
<evidence type="ECO:0000256" key="10">
    <source>
        <dbReference type="ARBA" id="ARBA00023180"/>
    </source>
</evidence>
<keyword evidence="17" id="KW-1185">Reference proteome</keyword>
<keyword evidence="7 14" id="KW-0732">Signal</keyword>
<evidence type="ECO:0000313" key="16">
    <source>
        <dbReference type="EMBL" id="ORY00543.1"/>
    </source>
</evidence>
<evidence type="ECO:0000256" key="12">
    <source>
        <dbReference type="ARBA" id="ARBA00023295"/>
    </source>
</evidence>
<dbReference type="InterPro" id="IPR036962">
    <property type="entry name" value="Glyco_hydro_3_N_sf"/>
</dbReference>
<dbReference type="Pfam" id="PF00933">
    <property type="entry name" value="Glyco_hydro_3"/>
    <property type="match status" value="1"/>
</dbReference>
<evidence type="ECO:0000256" key="7">
    <source>
        <dbReference type="ARBA" id="ARBA00022729"/>
    </source>
</evidence>
<dbReference type="InterPro" id="IPR001764">
    <property type="entry name" value="Glyco_hydro_3_N"/>
</dbReference>
<keyword evidence="12" id="KW-0326">Glycosidase</keyword>